<dbReference type="EMBL" id="CP016268">
    <property type="protein sequence ID" value="ANO49925.1"/>
    <property type="molecule type" value="Genomic_DNA"/>
</dbReference>
<evidence type="ECO:0000256" key="1">
    <source>
        <dbReference type="SAM" id="Phobius"/>
    </source>
</evidence>
<dbReference type="SMART" id="SM00327">
    <property type="entry name" value="VWA"/>
    <property type="match status" value="1"/>
</dbReference>
<dbReference type="InterPro" id="IPR002035">
    <property type="entry name" value="VWF_A"/>
</dbReference>
<dbReference type="Pfam" id="PF08487">
    <property type="entry name" value="VIT"/>
    <property type="match status" value="1"/>
</dbReference>
<dbReference type="InterPro" id="IPR022440">
    <property type="entry name" value="CHP03788"/>
</dbReference>
<keyword evidence="5" id="KW-1185">Reference proteome</keyword>
<organism evidence="4 5">
    <name type="scientific">Woeseia oceani</name>
    <dbReference type="NCBI Taxonomy" id="1548547"/>
    <lineage>
        <taxon>Bacteria</taxon>
        <taxon>Pseudomonadati</taxon>
        <taxon>Pseudomonadota</taxon>
        <taxon>Gammaproteobacteria</taxon>
        <taxon>Woeseiales</taxon>
        <taxon>Woeseiaceae</taxon>
        <taxon>Woeseia</taxon>
    </lineage>
</organism>
<dbReference type="SMART" id="SM00609">
    <property type="entry name" value="VIT"/>
    <property type="match status" value="1"/>
</dbReference>
<dbReference type="OrthoDB" id="9784383at2"/>
<reference evidence="4 5" key="1">
    <citation type="submission" date="2016-06" db="EMBL/GenBank/DDBJ databases">
        <title>Complete genome sequence of a deep-branching marine Gamma Proteobacterium Woeseia oceani type strain XK5.</title>
        <authorList>
            <person name="Mu D."/>
            <person name="Du Z."/>
        </authorList>
    </citation>
    <scope>NUCLEOTIDE SEQUENCE [LARGE SCALE GENOMIC DNA]</scope>
    <source>
        <strain evidence="4 5">XK5</strain>
    </source>
</reference>
<keyword evidence="1" id="KW-1133">Transmembrane helix</keyword>
<dbReference type="InterPro" id="IPR036465">
    <property type="entry name" value="vWFA_dom_sf"/>
</dbReference>
<evidence type="ECO:0000313" key="5">
    <source>
        <dbReference type="Proteomes" id="UP000092695"/>
    </source>
</evidence>
<dbReference type="AlphaFoldDB" id="A0A193LBL9"/>
<dbReference type="Proteomes" id="UP000092695">
    <property type="component" value="Chromosome"/>
</dbReference>
<feature type="domain" description="VIT" evidence="3">
    <location>
        <begin position="90"/>
        <end position="218"/>
    </location>
</feature>
<sequence length="742" mass="80958">MAAAGSAVEIRATTQGNRVMSPASNRIHKNNNRPHRRPLVAGHRVLSKCGKPLRSAGAFVRNLAAAFVVLTALLPAAAVVMADELAEQQSGSLLLRMQSGYTTATRLNTDVRMQISGTVARVRVTQVFRNDGNEWVEGVYVFPLPQDAAVDSLRMRAGDRVIEGEIREKETAKKEYEAARKAGKRASLVGQQRSNLFTTSLANIAPGETISIEVGYLETVKLDEGTFSLRFPMTLTPRYIPGRPVVDRQGNGWSEDTDRVPDASLITPPMVSHSDEHRINLHVEIDAGMPLDTIASRYHPIDVSNTDKRYVVTFSSDNEVTDHDLELLWRPVKTEVPEAALFAESIDNQQHLLLMLIPPGVARSEDDFQPRDLTLVVDTSGSMHGTSIEQARQSVLLALDGLRADDYFNVIQFNSITEPLFPRSVPATPENLRTAVSWVRQLKADGGTEMRPALLQALAGGSEHGLRQVVFVTDGAVGNEVELFNLIAARLGDTRLFTVGIGSAPNGWFMQKAAEAGRGSFVYISALHEVQEKMGRLLRRLREPMLTDIELQWPDGVQVEMYPSRVADLYSGEPVVVKARLGMPPRAGDQLIVRGNASGGGWSAAVPLAKSQDNPGVAALWARARIAELDGNERHSPDDDSIRRDIVDTALAYGLVSKHTSLVAVDKTPVRPQSADLGREQVPNLMPYGQSQRAIFGFPATGTMAPLMRMVGAVCLLLATLLFMLRVCSVTGPVRVARVATD</sequence>
<proteinExistence type="predicted"/>
<dbReference type="STRING" id="1548547.BA177_00655"/>
<dbReference type="Pfam" id="PF13768">
    <property type="entry name" value="VWA_3"/>
    <property type="match status" value="1"/>
</dbReference>
<dbReference type="PROSITE" id="PS50234">
    <property type="entry name" value="VWFA"/>
    <property type="match status" value="1"/>
</dbReference>
<dbReference type="NCBIfam" id="TIGR03788">
    <property type="entry name" value="marine_srt_targ"/>
    <property type="match status" value="1"/>
</dbReference>
<protein>
    <submittedName>
        <fullName evidence="4">Marine proteobacterial sortase target protein</fullName>
    </submittedName>
</protein>
<feature type="transmembrane region" description="Helical" evidence="1">
    <location>
        <begin position="707"/>
        <end position="728"/>
    </location>
</feature>
<evidence type="ECO:0000259" key="2">
    <source>
        <dbReference type="PROSITE" id="PS50234"/>
    </source>
</evidence>
<keyword evidence="1" id="KW-0472">Membrane</keyword>
<dbReference type="SUPFAM" id="SSF53300">
    <property type="entry name" value="vWA-like"/>
    <property type="match status" value="1"/>
</dbReference>
<dbReference type="KEGG" id="woc:BA177_00655"/>
<feature type="domain" description="VWFA" evidence="2">
    <location>
        <begin position="372"/>
        <end position="541"/>
    </location>
</feature>
<accession>A0A193LBL9</accession>
<dbReference type="PROSITE" id="PS51468">
    <property type="entry name" value="VIT"/>
    <property type="match status" value="1"/>
</dbReference>
<keyword evidence="1" id="KW-0812">Transmembrane</keyword>
<feature type="transmembrane region" description="Helical" evidence="1">
    <location>
        <begin position="63"/>
        <end position="82"/>
    </location>
</feature>
<evidence type="ECO:0000313" key="4">
    <source>
        <dbReference type="EMBL" id="ANO49925.1"/>
    </source>
</evidence>
<name>A0A193LBL9_9GAMM</name>
<dbReference type="PANTHER" id="PTHR45737:SF6">
    <property type="entry name" value="VON WILLEBRAND FACTOR A DOMAIN-CONTAINING PROTEIN 5A"/>
    <property type="match status" value="1"/>
</dbReference>
<dbReference type="PANTHER" id="PTHR45737">
    <property type="entry name" value="VON WILLEBRAND FACTOR A DOMAIN-CONTAINING PROTEIN 5A"/>
    <property type="match status" value="1"/>
</dbReference>
<dbReference type="Gene3D" id="3.40.50.410">
    <property type="entry name" value="von Willebrand factor, type A domain"/>
    <property type="match status" value="1"/>
</dbReference>
<gene>
    <name evidence="4" type="ORF">BA177_00655</name>
</gene>
<dbReference type="InterPro" id="IPR013694">
    <property type="entry name" value="VIT"/>
</dbReference>
<evidence type="ECO:0000259" key="3">
    <source>
        <dbReference type="PROSITE" id="PS51468"/>
    </source>
</evidence>